<keyword evidence="5" id="KW-0503">Monooxygenase</keyword>
<comment type="similarity">
    <text evidence="1">Belongs to the FAD-binding monooxygenase family.</text>
</comment>
<evidence type="ECO:0000256" key="4">
    <source>
        <dbReference type="ARBA" id="ARBA00023002"/>
    </source>
</evidence>
<dbReference type="Pfam" id="PF00743">
    <property type="entry name" value="FMO-like"/>
    <property type="match status" value="1"/>
</dbReference>
<dbReference type="Proteomes" id="UP000466931">
    <property type="component" value="Chromosome"/>
</dbReference>
<dbReference type="RefSeq" id="WP_085151735.1">
    <property type="nucleotide sequence ID" value="NZ_AP022612.1"/>
</dbReference>
<keyword evidence="4" id="KW-0560">Oxidoreductase</keyword>
<keyword evidence="3" id="KW-0274">FAD</keyword>
<protein>
    <submittedName>
        <fullName evidence="5">Putative monooxygenase y4iD</fullName>
    </submittedName>
</protein>
<dbReference type="InterPro" id="IPR051209">
    <property type="entry name" value="FAD-bind_Monooxygenase_sf"/>
</dbReference>
<evidence type="ECO:0000313" key="6">
    <source>
        <dbReference type="Proteomes" id="UP000466931"/>
    </source>
</evidence>
<dbReference type="EMBL" id="AP022612">
    <property type="protein sequence ID" value="BBZ35662.1"/>
    <property type="molecule type" value="Genomic_DNA"/>
</dbReference>
<organism evidence="5 6">
    <name type="scientific">Mycolicibacterium confluentis</name>
    <dbReference type="NCBI Taxonomy" id="28047"/>
    <lineage>
        <taxon>Bacteria</taxon>
        <taxon>Bacillati</taxon>
        <taxon>Actinomycetota</taxon>
        <taxon>Actinomycetes</taxon>
        <taxon>Mycobacteriales</taxon>
        <taxon>Mycobacteriaceae</taxon>
        <taxon>Mycolicibacterium</taxon>
    </lineage>
</organism>
<reference evidence="5" key="2">
    <citation type="submission" date="2020-02" db="EMBL/GenBank/DDBJ databases">
        <authorList>
            <person name="Matsumoto Y."/>
            <person name="Motooka D."/>
            <person name="Nakamura S."/>
        </authorList>
    </citation>
    <scope>NUCLEOTIDE SEQUENCE</scope>
    <source>
        <strain evidence="5">JCM 13671</strain>
    </source>
</reference>
<accession>A0A7I7Y3T0</accession>
<dbReference type="InterPro" id="IPR020946">
    <property type="entry name" value="Flavin_mOase-like"/>
</dbReference>
<dbReference type="SUPFAM" id="SSF51905">
    <property type="entry name" value="FAD/NAD(P)-binding domain"/>
    <property type="match status" value="2"/>
</dbReference>
<sequence>MATQQDNSGEADFASALKTALELANVPTLQMLCVQLTGDERWLEPPYRPTRSKGVDDNDSGGLPVEVQDEIRAGAYEAIMAWRAGKPVAIPQPANDQLLRMMTVSVGESIPDDYAEVMSARFNSFLDPTIEPISAEMPESFRVVIVGAGMSGICAGVRLRQAGIPFLIVEKGPDVGGVWRQNKYPGCGVDTPSHLYSYSFAQGDWSRYFSPGDEIEDYFRTVAKEFGVYEHIQFNTEVVDASYDEAAQRWRTQVRRADGTAETIESTVVISAVGAFTTPKYPDIPGFESFKGTVVHTAQWDAGLDLTGKRVAVIGNGASAMQLVPAIVDDVESLTIFQRSKQWAAPFAKFHKDIPDAVRFLFSEIPLYEWWYRLRLTWIFDSKAYPSLQKDPEWHDPEHSLNAINDGHRRFFTRYILSELGDRQDLAPRVVPEYPPYGKRMLLDNGWFRTLTLPQVELVDVPITAVQENGITVHSGREYDFDVIIVASGFDVTRFLSTLPVHGRDGVSIREAWNDDDPRAYLGTVTPRFPNLFTLYGPNTSLGHGGAFIFIVECQVNYILSMLKQMFVSGVTEVECREDVCDKYNRTMDEMHSRMIWTHPGSRSYYTNSQGRVVVNSPWRTVDYWRFTREADLNDYHVKQGAAEPVTAAH</sequence>
<dbReference type="GO" id="GO:0004499">
    <property type="term" value="F:N,N-dimethylaniline monooxygenase activity"/>
    <property type="evidence" value="ECO:0007669"/>
    <property type="project" value="InterPro"/>
</dbReference>
<name>A0A7I7Y3T0_9MYCO</name>
<proteinExistence type="inferred from homology"/>
<dbReference type="GO" id="GO:0050661">
    <property type="term" value="F:NADP binding"/>
    <property type="evidence" value="ECO:0007669"/>
    <property type="project" value="InterPro"/>
</dbReference>
<dbReference type="PANTHER" id="PTHR42877:SF4">
    <property type="entry name" value="FAD_NAD(P)-BINDING DOMAIN-CONTAINING PROTEIN-RELATED"/>
    <property type="match status" value="1"/>
</dbReference>
<keyword evidence="2" id="KW-0285">Flavoprotein</keyword>
<gene>
    <name evidence="5" type="ORF">MCNF_42670</name>
</gene>
<dbReference type="Gene3D" id="3.50.50.60">
    <property type="entry name" value="FAD/NAD(P)-binding domain"/>
    <property type="match status" value="2"/>
</dbReference>
<keyword evidence="6" id="KW-1185">Reference proteome</keyword>
<evidence type="ECO:0000256" key="2">
    <source>
        <dbReference type="ARBA" id="ARBA00022630"/>
    </source>
</evidence>
<reference evidence="5" key="1">
    <citation type="journal article" date="2019" name="Emerg. Microbes Infect.">
        <title>Comprehensive subspecies identification of 175 nontuberculous mycobacteria species based on 7547 genomic profiles.</title>
        <authorList>
            <person name="Matsumoto Y."/>
            <person name="Kinjo T."/>
            <person name="Motooka D."/>
            <person name="Nabeya D."/>
            <person name="Jung N."/>
            <person name="Uechi K."/>
            <person name="Horii T."/>
            <person name="Iida T."/>
            <person name="Fujita J."/>
            <person name="Nakamura S."/>
        </authorList>
    </citation>
    <scope>NUCLEOTIDE SEQUENCE [LARGE SCALE GENOMIC DNA]</scope>
    <source>
        <strain evidence="5">JCM 13671</strain>
    </source>
</reference>
<dbReference type="AlphaFoldDB" id="A0A7I7Y3T0"/>
<evidence type="ECO:0000256" key="3">
    <source>
        <dbReference type="ARBA" id="ARBA00022827"/>
    </source>
</evidence>
<dbReference type="OrthoDB" id="5168853at2"/>
<evidence type="ECO:0000256" key="1">
    <source>
        <dbReference type="ARBA" id="ARBA00010139"/>
    </source>
</evidence>
<dbReference type="GO" id="GO:0050660">
    <property type="term" value="F:flavin adenine dinucleotide binding"/>
    <property type="evidence" value="ECO:0007669"/>
    <property type="project" value="InterPro"/>
</dbReference>
<dbReference type="InterPro" id="IPR036188">
    <property type="entry name" value="FAD/NAD-bd_sf"/>
</dbReference>
<evidence type="ECO:0000313" key="5">
    <source>
        <dbReference type="EMBL" id="BBZ35662.1"/>
    </source>
</evidence>
<dbReference type="PANTHER" id="PTHR42877">
    <property type="entry name" value="L-ORNITHINE N(5)-MONOOXYGENASE-RELATED"/>
    <property type="match status" value="1"/>
</dbReference>